<accession>A0A151NPU3</accession>
<dbReference type="EMBL" id="AKHW03002440">
    <property type="protein sequence ID" value="KYO38798.1"/>
    <property type="molecule type" value="Genomic_DNA"/>
</dbReference>
<name>A0A151NPU3_ALLMI</name>
<comment type="caution">
    <text evidence="1">The sequence shown here is derived from an EMBL/GenBank/DDBJ whole genome shotgun (WGS) entry which is preliminary data.</text>
</comment>
<gene>
    <name evidence="1" type="ORF">Y1Q_0023475</name>
</gene>
<evidence type="ECO:0000313" key="2">
    <source>
        <dbReference type="Proteomes" id="UP000050525"/>
    </source>
</evidence>
<keyword evidence="2" id="KW-1185">Reference proteome</keyword>
<dbReference type="AlphaFoldDB" id="A0A151NPU3"/>
<dbReference type="Proteomes" id="UP000050525">
    <property type="component" value="Unassembled WGS sequence"/>
</dbReference>
<sequence>MLMGTVVMPERLGRIRSVSASKHKKGEMETGPHERENIIKNLKFAMCLVSAAYFATRMEVLIPAALIHSWSS</sequence>
<evidence type="ECO:0000313" key="1">
    <source>
        <dbReference type="EMBL" id="KYO38798.1"/>
    </source>
</evidence>
<protein>
    <submittedName>
        <fullName evidence="1">Uncharacterized protein</fullName>
    </submittedName>
</protein>
<proteinExistence type="predicted"/>
<organism evidence="1 2">
    <name type="scientific">Alligator mississippiensis</name>
    <name type="common">American alligator</name>
    <dbReference type="NCBI Taxonomy" id="8496"/>
    <lineage>
        <taxon>Eukaryota</taxon>
        <taxon>Metazoa</taxon>
        <taxon>Chordata</taxon>
        <taxon>Craniata</taxon>
        <taxon>Vertebrata</taxon>
        <taxon>Euteleostomi</taxon>
        <taxon>Archelosauria</taxon>
        <taxon>Archosauria</taxon>
        <taxon>Crocodylia</taxon>
        <taxon>Alligatoridae</taxon>
        <taxon>Alligatorinae</taxon>
        <taxon>Alligator</taxon>
    </lineage>
</organism>
<reference evidence="1 2" key="1">
    <citation type="journal article" date="2012" name="Genome Biol.">
        <title>Sequencing three crocodilian genomes to illuminate the evolution of archosaurs and amniotes.</title>
        <authorList>
            <person name="St John J.A."/>
            <person name="Braun E.L."/>
            <person name="Isberg S.R."/>
            <person name="Miles L.G."/>
            <person name="Chong A.Y."/>
            <person name="Gongora J."/>
            <person name="Dalzell P."/>
            <person name="Moran C."/>
            <person name="Bed'hom B."/>
            <person name="Abzhanov A."/>
            <person name="Burgess S.C."/>
            <person name="Cooksey A.M."/>
            <person name="Castoe T.A."/>
            <person name="Crawford N.G."/>
            <person name="Densmore L.D."/>
            <person name="Drew J.C."/>
            <person name="Edwards S.V."/>
            <person name="Faircloth B.C."/>
            <person name="Fujita M.K."/>
            <person name="Greenwold M.J."/>
            <person name="Hoffmann F.G."/>
            <person name="Howard J.M."/>
            <person name="Iguchi T."/>
            <person name="Janes D.E."/>
            <person name="Khan S.Y."/>
            <person name="Kohno S."/>
            <person name="de Koning A.J."/>
            <person name="Lance S.L."/>
            <person name="McCarthy F.M."/>
            <person name="McCormack J.E."/>
            <person name="Merchant M.E."/>
            <person name="Peterson D.G."/>
            <person name="Pollock D.D."/>
            <person name="Pourmand N."/>
            <person name="Raney B.J."/>
            <person name="Roessler K.A."/>
            <person name="Sanford J.R."/>
            <person name="Sawyer R.H."/>
            <person name="Schmidt C.J."/>
            <person name="Triplett E.W."/>
            <person name="Tuberville T.D."/>
            <person name="Venegas-Anaya M."/>
            <person name="Howard J.T."/>
            <person name="Jarvis E.D."/>
            <person name="Guillette L.J.Jr."/>
            <person name="Glenn T.C."/>
            <person name="Green R.E."/>
            <person name="Ray D.A."/>
        </authorList>
    </citation>
    <scope>NUCLEOTIDE SEQUENCE [LARGE SCALE GENOMIC DNA]</scope>
    <source>
        <strain evidence="1">KSC_2009_1</strain>
    </source>
</reference>